<organism evidence="2 3">
    <name type="scientific">Malacoplasma penetrans (strain HF-2)</name>
    <name type="common">Mycoplasma penetrans</name>
    <dbReference type="NCBI Taxonomy" id="272633"/>
    <lineage>
        <taxon>Bacteria</taxon>
        <taxon>Bacillati</taxon>
        <taxon>Mycoplasmatota</taxon>
        <taxon>Mycoplasmoidales</taxon>
        <taxon>Mycoplasmoidaceae</taxon>
        <taxon>Malacoplasma</taxon>
    </lineage>
</organism>
<dbReference type="SUPFAM" id="SSF53850">
    <property type="entry name" value="Periplasmic binding protein-like II"/>
    <property type="match status" value="1"/>
</dbReference>
<accession>Q8EUR5</accession>
<sequence>MKAIKKFLLFSVASLSIPTLLTSCYSNNSFFMANYENYISDDLLAELENGATTSNLLIDNQETEVEINNFNFRTYSTNEDLERNFKTNYDVAIPSTYLAAKLANKGELQLINWEKFNLYKLDENGVQTKDKIKTSVDALSLFSLHARKELAAYDLTDAFARDQVSENLKSAGLLNYCVPYFIQDVSFGYNLKNNIFQNTSDYSWLNIKNTLNNNINNGNIKRVATVDDYSTLYPIGRLIETNNDRVNPGDHVTSSQLTPYQGGLTIEEATNTFKEMFGDSNKKNAFLFNSDSNILLNDFAADNSQAIISYNGDLFFAMQGGDIFSSTTNKNTFARWLTNHIENNQLTLKAVKSPSTLSVMDCMVINKNRMNDENHENTAYSVIKKIALEGSDQSLYTNASKTTYNENSIQEVDETDNYVYGPMQNFDYINYTSPLLTLNAYVLNSSSAQAAGNANDKSLSTTLQNNGYLTDLYSWLKDENILEDSLYNQYIDLLVSIYNVSNNVNNNLLTRSLSDLVKDNMSWAWFNLKSTL</sequence>
<dbReference type="RefSeq" id="WP_011077676.1">
    <property type="nucleotide sequence ID" value="NC_004432.1"/>
</dbReference>
<feature type="chain" id="PRO_5004308451" evidence="1">
    <location>
        <begin position="22"/>
        <end position="532"/>
    </location>
</feature>
<evidence type="ECO:0000313" key="3">
    <source>
        <dbReference type="Proteomes" id="UP000002522"/>
    </source>
</evidence>
<protein>
    <submittedName>
        <fullName evidence="2">Lipoprotein</fullName>
    </submittedName>
</protein>
<dbReference type="AlphaFoldDB" id="Q8EUR5"/>
<dbReference type="GO" id="GO:0016020">
    <property type="term" value="C:membrane"/>
    <property type="evidence" value="ECO:0007669"/>
    <property type="project" value="InterPro"/>
</dbReference>
<dbReference type="Gene3D" id="3.40.190.10">
    <property type="entry name" value="Periplasmic binding protein-like II"/>
    <property type="match status" value="1"/>
</dbReference>
<dbReference type="PROSITE" id="PS51257">
    <property type="entry name" value="PROKAR_LIPOPROTEIN"/>
    <property type="match status" value="1"/>
</dbReference>
<dbReference type="Proteomes" id="UP000002522">
    <property type="component" value="Chromosome"/>
</dbReference>
<evidence type="ECO:0000256" key="1">
    <source>
        <dbReference type="SAM" id="SignalP"/>
    </source>
</evidence>
<gene>
    <name evidence="2" type="ordered locus">MYPE8550</name>
</gene>
<dbReference type="KEGG" id="mpe:MYPE8550"/>
<dbReference type="STRING" id="272633.gene:10731977"/>
<keyword evidence="2" id="KW-0449">Lipoprotein</keyword>
<dbReference type="Pfam" id="PF02030">
    <property type="entry name" value="Lipoprotein_8"/>
    <property type="match status" value="1"/>
</dbReference>
<dbReference type="PRINTS" id="PR00905">
    <property type="entry name" value="MG045FAMILY"/>
</dbReference>
<proteinExistence type="predicted"/>
<keyword evidence="1" id="KW-0732">Signal</keyword>
<dbReference type="HOGENOM" id="CLU_486455_0_0_14"/>
<dbReference type="InParanoid" id="Q8EUR5"/>
<evidence type="ECO:0000313" key="2">
    <source>
        <dbReference type="EMBL" id="BAC44647.1"/>
    </source>
</evidence>
<reference evidence="2 3" key="1">
    <citation type="journal article" date="2002" name="Nucleic Acids Res.">
        <title>The complete genomic sequence of Mycoplasma penetrans, an intracellular bacterial pathogen in humans.</title>
        <authorList>
            <person name="Sasaki Y."/>
            <person name="Ishikawa J."/>
            <person name="Yamashita A."/>
            <person name="Oshima K."/>
            <person name="Kenri T."/>
            <person name="Furuya K."/>
            <person name="Yoshino C."/>
            <person name="Horino A."/>
            <person name="Shiba T."/>
            <person name="Sasaki T."/>
            <person name="Hattori M."/>
        </authorList>
    </citation>
    <scope>NUCLEOTIDE SEQUENCE [LARGE SCALE GENOMIC DNA]</scope>
    <source>
        <strain evidence="2 3">HF-2</strain>
    </source>
</reference>
<dbReference type="eggNOG" id="COG0687">
    <property type="taxonomic scope" value="Bacteria"/>
</dbReference>
<name>Q8EUR5_MALP2</name>
<keyword evidence="3" id="KW-1185">Reference proteome</keyword>
<dbReference type="InterPro" id="IPR000044">
    <property type="entry name" value="Uncharacterised_lipoprot_MG045"/>
</dbReference>
<feature type="signal peptide" evidence="1">
    <location>
        <begin position="1"/>
        <end position="21"/>
    </location>
</feature>
<dbReference type="EMBL" id="BA000026">
    <property type="protein sequence ID" value="BAC44647.1"/>
    <property type="molecule type" value="Genomic_DNA"/>
</dbReference>